<evidence type="ECO:0000313" key="3">
    <source>
        <dbReference type="Proteomes" id="UP000504636"/>
    </source>
</evidence>
<protein>
    <recommendedName>
        <fullName evidence="1">F-box domain-containing protein</fullName>
    </recommendedName>
</protein>
<keyword evidence="3" id="KW-1185">Reference proteome</keyword>
<gene>
    <name evidence="2 4" type="ORF">BDZ99DRAFT_473559</name>
</gene>
<organism evidence="2">
    <name type="scientific">Mytilinidion resinicola</name>
    <dbReference type="NCBI Taxonomy" id="574789"/>
    <lineage>
        <taxon>Eukaryota</taxon>
        <taxon>Fungi</taxon>
        <taxon>Dikarya</taxon>
        <taxon>Ascomycota</taxon>
        <taxon>Pezizomycotina</taxon>
        <taxon>Dothideomycetes</taxon>
        <taxon>Pleosporomycetidae</taxon>
        <taxon>Mytilinidiales</taxon>
        <taxon>Mytilinidiaceae</taxon>
        <taxon>Mytilinidion</taxon>
    </lineage>
</organism>
<dbReference type="AlphaFoldDB" id="A0A6A6YV20"/>
<feature type="domain" description="F-box" evidence="1">
    <location>
        <begin position="56"/>
        <end position="107"/>
    </location>
</feature>
<accession>A0A6A6YV20</accession>
<sequence>MATTSPIPDRSYVSKSSKYDLVGKLKNLNILEHTRRKREKHHAKCAMIAAIHNASQSRFYQLPPKLILTVTGYLPASSLLSLRGACLKLHEIVMQPKAIQADEYREIRHMVRRDAYRKYCNSTNESRVGLRNKACSFYHRWDNDHPRICCDKGRKSSTAIWKLNSDYNVRICTIMRSDPITLERLQGAFDRLKGELCKANGCSTTCIMYRWRNHLIGRDEIAMKVTRGFGRGEPTDPEWLAQTDPSSAVVLADMSLMRKVLGPLGMLAVRPGSGE</sequence>
<reference evidence="4" key="2">
    <citation type="submission" date="2020-04" db="EMBL/GenBank/DDBJ databases">
        <authorList>
            <consortium name="NCBI Genome Project"/>
        </authorList>
    </citation>
    <scope>NUCLEOTIDE SEQUENCE</scope>
    <source>
        <strain evidence="4">CBS 304.34</strain>
    </source>
</reference>
<name>A0A6A6YV20_9PEZI</name>
<evidence type="ECO:0000259" key="1">
    <source>
        <dbReference type="PROSITE" id="PS50181"/>
    </source>
</evidence>
<evidence type="ECO:0000313" key="2">
    <source>
        <dbReference type="EMBL" id="KAF2812782.1"/>
    </source>
</evidence>
<dbReference type="RefSeq" id="XP_033579746.1">
    <property type="nucleotide sequence ID" value="XM_033721841.1"/>
</dbReference>
<dbReference type="PROSITE" id="PS50181">
    <property type="entry name" value="FBOX"/>
    <property type="match status" value="1"/>
</dbReference>
<dbReference type="EMBL" id="MU003696">
    <property type="protein sequence ID" value="KAF2812782.1"/>
    <property type="molecule type" value="Genomic_DNA"/>
</dbReference>
<reference evidence="2 4" key="1">
    <citation type="journal article" date="2020" name="Stud. Mycol.">
        <title>101 Dothideomycetes genomes: a test case for predicting lifestyles and emergence of pathogens.</title>
        <authorList>
            <person name="Haridas S."/>
            <person name="Albert R."/>
            <person name="Binder M."/>
            <person name="Bloem J."/>
            <person name="Labutti K."/>
            <person name="Salamov A."/>
            <person name="Andreopoulos B."/>
            <person name="Baker S."/>
            <person name="Barry K."/>
            <person name="Bills G."/>
            <person name="Bluhm B."/>
            <person name="Cannon C."/>
            <person name="Castanera R."/>
            <person name="Culley D."/>
            <person name="Daum C."/>
            <person name="Ezra D."/>
            <person name="Gonzalez J."/>
            <person name="Henrissat B."/>
            <person name="Kuo A."/>
            <person name="Liang C."/>
            <person name="Lipzen A."/>
            <person name="Lutzoni F."/>
            <person name="Magnuson J."/>
            <person name="Mondo S."/>
            <person name="Nolan M."/>
            <person name="Ohm R."/>
            <person name="Pangilinan J."/>
            <person name="Park H.-J."/>
            <person name="Ramirez L."/>
            <person name="Alfaro M."/>
            <person name="Sun H."/>
            <person name="Tritt A."/>
            <person name="Yoshinaga Y."/>
            <person name="Zwiers L.-H."/>
            <person name="Turgeon B."/>
            <person name="Goodwin S."/>
            <person name="Spatafora J."/>
            <person name="Crous P."/>
            <person name="Grigoriev I."/>
        </authorList>
    </citation>
    <scope>NUCLEOTIDE SEQUENCE</scope>
    <source>
        <strain evidence="2 4">CBS 304.34</strain>
    </source>
</reference>
<reference evidence="4" key="3">
    <citation type="submission" date="2025-04" db="UniProtKB">
        <authorList>
            <consortium name="RefSeq"/>
        </authorList>
    </citation>
    <scope>IDENTIFICATION</scope>
    <source>
        <strain evidence="4">CBS 304.34</strain>
    </source>
</reference>
<dbReference type="GeneID" id="54462734"/>
<dbReference type="InterPro" id="IPR001810">
    <property type="entry name" value="F-box_dom"/>
</dbReference>
<evidence type="ECO:0000313" key="4">
    <source>
        <dbReference type="RefSeq" id="XP_033579746.1"/>
    </source>
</evidence>
<dbReference type="OrthoDB" id="3792649at2759"/>
<dbReference type="Proteomes" id="UP000504636">
    <property type="component" value="Unplaced"/>
</dbReference>
<proteinExistence type="predicted"/>